<organism evidence="2 3">
    <name type="scientific">Dendrobium thyrsiflorum</name>
    <name type="common">Pinecone-like raceme dendrobium</name>
    <name type="synonym">Orchid</name>
    <dbReference type="NCBI Taxonomy" id="117978"/>
    <lineage>
        <taxon>Eukaryota</taxon>
        <taxon>Viridiplantae</taxon>
        <taxon>Streptophyta</taxon>
        <taxon>Embryophyta</taxon>
        <taxon>Tracheophyta</taxon>
        <taxon>Spermatophyta</taxon>
        <taxon>Magnoliopsida</taxon>
        <taxon>Liliopsida</taxon>
        <taxon>Asparagales</taxon>
        <taxon>Orchidaceae</taxon>
        <taxon>Epidendroideae</taxon>
        <taxon>Malaxideae</taxon>
        <taxon>Dendrobiinae</taxon>
        <taxon>Dendrobium</taxon>
    </lineage>
</organism>
<sequence>MEQYRALSDGILVGLRSMNSSVKHSAGYYLNPQYQYTENKSTNPEIKLGLYHCIDRLISDSTERSNADMQLVNFRNKEGFLDYKQQRIQLSNDLQCFAVKVLGLTCSSSSCEKNWSTYNQVHTKGRNRLSTLRMNSLVYIMYNRRLRDRNLKKKRLIDYEDPLLCEDIASDDEWFVDDEVEVIPSEL</sequence>
<dbReference type="AlphaFoldDB" id="A0ABD0U819"/>
<accession>A0ABD0U819</accession>
<dbReference type="SUPFAM" id="SSF53098">
    <property type="entry name" value="Ribonuclease H-like"/>
    <property type="match status" value="1"/>
</dbReference>
<evidence type="ECO:0000259" key="1">
    <source>
        <dbReference type="Pfam" id="PF05699"/>
    </source>
</evidence>
<dbReference type="InterPro" id="IPR008906">
    <property type="entry name" value="HATC_C_dom"/>
</dbReference>
<proteinExistence type="predicted"/>
<evidence type="ECO:0000313" key="2">
    <source>
        <dbReference type="EMBL" id="KAL0908950.1"/>
    </source>
</evidence>
<name>A0ABD0U819_DENTH</name>
<dbReference type="InterPro" id="IPR012337">
    <property type="entry name" value="RNaseH-like_sf"/>
</dbReference>
<reference evidence="2 3" key="1">
    <citation type="journal article" date="2024" name="Plant Biotechnol. J.">
        <title>Dendrobium thyrsiflorum genome and its molecular insights into genes involved in important horticultural traits.</title>
        <authorList>
            <person name="Chen B."/>
            <person name="Wang J.Y."/>
            <person name="Zheng P.J."/>
            <person name="Li K.L."/>
            <person name="Liang Y.M."/>
            <person name="Chen X.F."/>
            <person name="Zhang C."/>
            <person name="Zhao X."/>
            <person name="He X."/>
            <person name="Zhang G.Q."/>
            <person name="Liu Z.J."/>
            <person name="Xu Q."/>
        </authorList>
    </citation>
    <scope>NUCLEOTIDE SEQUENCE [LARGE SCALE GENOMIC DNA]</scope>
    <source>
        <strain evidence="2">GZMU011</strain>
    </source>
</reference>
<protein>
    <recommendedName>
        <fullName evidence="1">HAT C-terminal dimerisation domain-containing protein</fullName>
    </recommendedName>
</protein>
<gene>
    <name evidence="2" type="ORF">M5K25_023465</name>
</gene>
<comment type="caution">
    <text evidence="2">The sequence shown here is derived from an EMBL/GenBank/DDBJ whole genome shotgun (WGS) entry which is preliminary data.</text>
</comment>
<dbReference type="Proteomes" id="UP001552299">
    <property type="component" value="Unassembled WGS sequence"/>
</dbReference>
<dbReference type="Pfam" id="PF05699">
    <property type="entry name" value="Dimer_Tnp_hAT"/>
    <property type="match status" value="1"/>
</dbReference>
<keyword evidence="3" id="KW-1185">Reference proteome</keyword>
<evidence type="ECO:0000313" key="3">
    <source>
        <dbReference type="Proteomes" id="UP001552299"/>
    </source>
</evidence>
<feature type="domain" description="HAT C-terminal dimerisation" evidence="1">
    <location>
        <begin position="77"/>
        <end position="141"/>
    </location>
</feature>
<dbReference type="EMBL" id="JANQDX010000017">
    <property type="protein sequence ID" value="KAL0908950.1"/>
    <property type="molecule type" value="Genomic_DNA"/>
</dbReference>